<keyword evidence="2" id="KW-1185">Reference proteome</keyword>
<gene>
    <name evidence="1" type="ORF">H2198_001382</name>
</gene>
<proteinExistence type="predicted"/>
<accession>A0ACC3AHC1</accession>
<name>A0ACC3AHC1_9EURO</name>
<dbReference type="EMBL" id="JAPDRQ010000015">
    <property type="protein sequence ID" value="KAJ9662493.1"/>
    <property type="molecule type" value="Genomic_DNA"/>
</dbReference>
<comment type="caution">
    <text evidence="1">The sequence shown here is derived from an EMBL/GenBank/DDBJ whole genome shotgun (WGS) entry which is preliminary data.</text>
</comment>
<protein>
    <submittedName>
        <fullName evidence="1">Uncharacterized protein</fullName>
    </submittedName>
</protein>
<sequence length="524" mass="57678">MQAGSHSNIYRAPGISAPDPPRGHIYGDTILESGATAQFGDRYTNLHIHVVNNHTRSSGPEPLTAGAAVRGIIVANDQLVKIISSVVRIASTSHILTDLQAELNSITIIVSGLENFLQRTNVVAPARAALIPVQDVISVMTQLVLVYSELKVVVQQWQGTQQSFLSKFGTSWRANAAVITRLLHQLQRHKLSLSLVLQIISCGSQLEAEHTAETLRGHTDRELEGNTDLVDRLQGLELPPGVTLLDNDSRIPTPEIEDETPALPEPTPTQLIPTFEGLALQANVPDLDTAKQESFNEIIASCRVYRRVKGFEIDAMSTVSSTRSHGWSVLSGVTSARLTTIGVICLPLYQSELEQFLAIRSLQMPLKSTPTITGHMTYTLRRLNNELDDLSQGPPDGIAAGPIGDDMLHWQATIWGPPESSYSGGLFSLTIHIPEGYPLKPPRIIFTTRIYHPNINSEGSISLNILQDEWQPALRISTVLISIRSILDSPFVDNPLVPEAAYVYKTDRARYEAYARKWTRDFAM</sequence>
<evidence type="ECO:0000313" key="2">
    <source>
        <dbReference type="Proteomes" id="UP001172386"/>
    </source>
</evidence>
<dbReference type="Proteomes" id="UP001172386">
    <property type="component" value="Unassembled WGS sequence"/>
</dbReference>
<evidence type="ECO:0000313" key="1">
    <source>
        <dbReference type="EMBL" id="KAJ9662493.1"/>
    </source>
</evidence>
<organism evidence="1 2">
    <name type="scientific">Neophaeococcomyces mojaviensis</name>
    <dbReference type="NCBI Taxonomy" id="3383035"/>
    <lineage>
        <taxon>Eukaryota</taxon>
        <taxon>Fungi</taxon>
        <taxon>Dikarya</taxon>
        <taxon>Ascomycota</taxon>
        <taxon>Pezizomycotina</taxon>
        <taxon>Eurotiomycetes</taxon>
        <taxon>Chaetothyriomycetidae</taxon>
        <taxon>Chaetothyriales</taxon>
        <taxon>Chaetothyriales incertae sedis</taxon>
        <taxon>Neophaeococcomyces</taxon>
    </lineage>
</organism>
<reference evidence="1" key="1">
    <citation type="submission" date="2022-10" db="EMBL/GenBank/DDBJ databases">
        <title>Culturing micro-colonial fungi from biological soil crusts in the Mojave desert and describing Neophaeococcomyces mojavensis, and introducing the new genera and species Taxawa tesnikishii.</title>
        <authorList>
            <person name="Kurbessoian T."/>
            <person name="Stajich J.E."/>
        </authorList>
    </citation>
    <scope>NUCLEOTIDE SEQUENCE</scope>
    <source>
        <strain evidence="1">JES_112</strain>
    </source>
</reference>